<dbReference type="NCBIfam" id="NF047558">
    <property type="entry name" value="TPR_END_plus"/>
    <property type="match status" value="1"/>
</dbReference>
<dbReference type="Pfam" id="PF14559">
    <property type="entry name" value="TPR_19"/>
    <property type="match status" value="1"/>
</dbReference>
<proteinExistence type="predicted"/>
<evidence type="ECO:0000256" key="1">
    <source>
        <dbReference type="SAM" id="MobiDB-lite"/>
    </source>
</evidence>
<dbReference type="EMBL" id="OX336137">
    <property type="protein sequence ID" value="CAI2718725.1"/>
    <property type="molecule type" value="Genomic_DNA"/>
</dbReference>
<organism evidence="2 3">
    <name type="scientific">Nitrospina watsonii</name>
    <dbReference type="NCBI Taxonomy" id="1323948"/>
    <lineage>
        <taxon>Bacteria</taxon>
        <taxon>Pseudomonadati</taxon>
        <taxon>Nitrospinota/Tectimicrobiota group</taxon>
        <taxon>Nitrospinota</taxon>
        <taxon>Nitrospinia</taxon>
        <taxon>Nitrospinales</taxon>
        <taxon>Nitrospinaceae</taxon>
        <taxon>Nitrospina</taxon>
    </lineage>
</organism>
<dbReference type="RefSeq" id="WP_282011608.1">
    <property type="nucleotide sequence ID" value="NZ_OX336137.1"/>
</dbReference>
<sequence length="206" mass="22936">MKLHPHIVQRYLPVLAVVFMGLALYSDQARFNDPSPGKAQQEGSGSKTLAAGGKDPDHSHAEGSKTDAESEHRMAIHHYNEGNGFLNRGDWQEAVRNYNMALHHDKHLHAVYINLSSAYLKGRKFDAARETLNTLKTMQPDSPHLHYNLACYHALQNETDAALSAIQQAVRLGFQPVASIRTDPDLASVRTTAAYKEWARDALRPS</sequence>
<dbReference type="InterPro" id="IPR019734">
    <property type="entry name" value="TPR_rpt"/>
</dbReference>
<dbReference type="Proteomes" id="UP001157733">
    <property type="component" value="Chromosome"/>
</dbReference>
<evidence type="ECO:0000313" key="2">
    <source>
        <dbReference type="EMBL" id="CAI2718725.1"/>
    </source>
</evidence>
<accession>A0ABN8W254</accession>
<dbReference type="SUPFAM" id="SSF48452">
    <property type="entry name" value="TPR-like"/>
    <property type="match status" value="1"/>
</dbReference>
<keyword evidence="3" id="KW-1185">Reference proteome</keyword>
<evidence type="ECO:0000313" key="3">
    <source>
        <dbReference type="Proteomes" id="UP001157733"/>
    </source>
</evidence>
<dbReference type="InterPro" id="IPR011990">
    <property type="entry name" value="TPR-like_helical_dom_sf"/>
</dbReference>
<feature type="region of interest" description="Disordered" evidence="1">
    <location>
        <begin position="32"/>
        <end position="71"/>
    </location>
</feature>
<dbReference type="Gene3D" id="1.25.40.10">
    <property type="entry name" value="Tetratricopeptide repeat domain"/>
    <property type="match status" value="1"/>
</dbReference>
<protein>
    <submittedName>
        <fullName evidence="2">TPR_REGION domain-containing protein</fullName>
    </submittedName>
</protein>
<name>A0ABN8W254_9BACT</name>
<dbReference type="SMART" id="SM00028">
    <property type="entry name" value="TPR"/>
    <property type="match status" value="3"/>
</dbReference>
<feature type="compositionally biased region" description="Basic and acidic residues" evidence="1">
    <location>
        <begin position="54"/>
        <end position="71"/>
    </location>
</feature>
<gene>
    <name evidence="2" type="ORF">NSPWAT_1869</name>
</gene>
<reference evidence="2 3" key="1">
    <citation type="submission" date="2022-09" db="EMBL/GenBank/DDBJ databases">
        <authorList>
            <person name="Kop L."/>
        </authorList>
    </citation>
    <scope>NUCLEOTIDE SEQUENCE [LARGE SCALE GENOMIC DNA]</scope>
    <source>
        <strain evidence="2 3">347</strain>
    </source>
</reference>